<feature type="compositionally biased region" description="Polar residues" evidence="1">
    <location>
        <begin position="8"/>
        <end position="18"/>
    </location>
</feature>
<evidence type="ECO:0000313" key="2">
    <source>
        <dbReference type="EMBL" id="KAE9981964.1"/>
    </source>
</evidence>
<accession>A0A8H3V7T5</accession>
<proteinExistence type="predicted"/>
<reference evidence="2 3" key="1">
    <citation type="submission" date="2018-12" db="EMBL/GenBank/DDBJ databases">
        <title>Venturia inaequalis Genome Resource.</title>
        <authorList>
            <person name="Lichtner F.J."/>
        </authorList>
    </citation>
    <scope>NUCLEOTIDE SEQUENCE [LARGE SCALE GENOMIC DNA]</scope>
    <source>
        <strain evidence="2 3">120213</strain>
    </source>
</reference>
<feature type="compositionally biased region" description="Acidic residues" evidence="1">
    <location>
        <begin position="148"/>
        <end position="165"/>
    </location>
</feature>
<name>A0A8H3V7T5_VENIN</name>
<protein>
    <submittedName>
        <fullName evidence="2">Uncharacterized protein</fullName>
    </submittedName>
</protein>
<feature type="compositionally biased region" description="Low complexity" evidence="1">
    <location>
        <begin position="112"/>
        <end position="125"/>
    </location>
</feature>
<dbReference type="AlphaFoldDB" id="A0A8H3V7T5"/>
<dbReference type="EMBL" id="WNWS01000082">
    <property type="protein sequence ID" value="KAE9981964.1"/>
    <property type="molecule type" value="Genomic_DNA"/>
</dbReference>
<sequence length="256" mass="28443">MSDKSYSDSEASDSTDLTQEAEVSERVKLVPVSLVQKRLRISSNSKIAESTTFAAQKLRTKKPFEDSANGSLDGKNLFGNARDRSDVRHLFDKRENAKHRKYSDSGYHSLNGDTTESEYSSTDSGGDSEHDTDDTSRAALQDAHAEDGGDEDDDEDTSVDGDDDETSRKLATVTSKETQNKAVTHFWPLRPDGIEMTAQEYMDWKIRGFKFECEPAAYRWDDGEAPVDREEPKGVKGIGLDVVNLLLGLDLPSVDY</sequence>
<evidence type="ECO:0000256" key="1">
    <source>
        <dbReference type="SAM" id="MobiDB-lite"/>
    </source>
</evidence>
<dbReference type="Proteomes" id="UP000447873">
    <property type="component" value="Unassembled WGS sequence"/>
</dbReference>
<feature type="region of interest" description="Disordered" evidence="1">
    <location>
        <begin position="97"/>
        <end position="167"/>
    </location>
</feature>
<feature type="region of interest" description="Disordered" evidence="1">
    <location>
        <begin position="59"/>
        <end position="84"/>
    </location>
</feature>
<comment type="caution">
    <text evidence="2">The sequence shown here is derived from an EMBL/GenBank/DDBJ whole genome shotgun (WGS) entry which is preliminary data.</text>
</comment>
<feature type="compositionally biased region" description="Basic and acidic residues" evidence="1">
    <location>
        <begin position="127"/>
        <end position="136"/>
    </location>
</feature>
<evidence type="ECO:0000313" key="3">
    <source>
        <dbReference type="Proteomes" id="UP000447873"/>
    </source>
</evidence>
<feature type="region of interest" description="Disordered" evidence="1">
    <location>
        <begin position="1"/>
        <end position="28"/>
    </location>
</feature>
<gene>
    <name evidence="2" type="ORF">EG328_011313</name>
</gene>
<organism evidence="2 3">
    <name type="scientific">Venturia inaequalis</name>
    <name type="common">Apple scab fungus</name>
    <dbReference type="NCBI Taxonomy" id="5025"/>
    <lineage>
        <taxon>Eukaryota</taxon>
        <taxon>Fungi</taxon>
        <taxon>Dikarya</taxon>
        <taxon>Ascomycota</taxon>
        <taxon>Pezizomycotina</taxon>
        <taxon>Dothideomycetes</taxon>
        <taxon>Pleosporomycetidae</taxon>
        <taxon>Venturiales</taxon>
        <taxon>Venturiaceae</taxon>
        <taxon>Venturia</taxon>
    </lineage>
</organism>